<dbReference type="EMBL" id="JAPFFF010000001">
    <property type="protein sequence ID" value="KAK8900094.1"/>
    <property type="molecule type" value="Genomic_DNA"/>
</dbReference>
<reference evidence="2 3" key="1">
    <citation type="submission" date="2024-04" db="EMBL/GenBank/DDBJ databases">
        <title>Tritrichomonas musculus Genome.</title>
        <authorList>
            <person name="Alves-Ferreira E."/>
            <person name="Grigg M."/>
            <person name="Lorenzi H."/>
            <person name="Galac M."/>
        </authorList>
    </citation>
    <scope>NUCLEOTIDE SEQUENCE [LARGE SCALE GENOMIC DNA]</scope>
    <source>
        <strain evidence="2 3">EAF2021</strain>
    </source>
</reference>
<protein>
    <recommendedName>
        <fullName evidence="4">Nascent polypeptide-associated complex subunit alpha-like UBA domain-containing protein</fullName>
    </recommendedName>
</protein>
<sequence length="84" mass="9216">MSLQVEQSSLIKGENHESDAGAVKAMDALKNQNAEEKPKIIIKAPDLNLVMDATHLSRNAAIELIESTNGDIKEALRKYVNDDI</sequence>
<comment type="caution">
    <text evidence="2">The sequence shown here is derived from an EMBL/GenBank/DDBJ whole genome shotgun (WGS) entry which is preliminary data.</text>
</comment>
<keyword evidence="3" id="KW-1185">Reference proteome</keyword>
<organism evidence="2 3">
    <name type="scientific">Tritrichomonas musculus</name>
    <dbReference type="NCBI Taxonomy" id="1915356"/>
    <lineage>
        <taxon>Eukaryota</taxon>
        <taxon>Metamonada</taxon>
        <taxon>Parabasalia</taxon>
        <taxon>Tritrichomonadida</taxon>
        <taxon>Tritrichomonadidae</taxon>
        <taxon>Tritrichomonas</taxon>
    </lineage>
</organism>
<feature type="compositionally biased region" description="Polar residues" evidence="1">
    <location>
        <begin position="1"/>
        <end position="10"/>
    </location>
</feature>
<evidence type="ECO:0008006" key="4">
    <source>
        <dbReference type="Google" id="ProtNLM"/>
    </source>
</evidence>
<proteinExistence type="predicted"/>
<evidence type="ECO:0000313" key="3">
    <source>
        <dbReference type="Proteomes" id="UP001470230"/>
    </source>
</evidence>
<evidence type="ECO:0000313" key="2">
    <source>
        <dbReference type="EMBL" id="KAK8900094.1"/>
    </source>
</evidence>
<feature type="region of interest" description="Disordered" evidence="1">
    <location>
        <begin position="1"/>
        <end position="25"/>
    </location>
</feature>
<dbReference type="Gene3D" id="1.10.8.10">
    <property type="entry name" value="DNA helicase RuvA subunit, C-terminal domain"/>
    <property type="match status" value="1"/>
</dbReference>
<name>A0ABR2L9V3_9EUKA</name>
<evidence type="ECO:0000256" key="1">
    <source>
        <dbReference type="SAM" id="MobiDB-lite"/>
    </source>
</evidence>
<gene>
    <name evidence="2" type="ORF">M9Y10_002417</name>
</gene>
<dbReference type="Proteomes" id="UP001470230">
    <property type="component" value="Unassembled WGS sequence"/>
</dbReference>
<accession>A0ABR2L9V3</accession>